<feature type="region of interest" description="Disordered" evidence="1">
    <location>
        <begin position="103"/>
        <end position="122"/>
    </location>
</feature>
<feature type="domain" description="Ig-like" evidence="2">
    <location>
        <begin position="151"/>
        <end position="184"/>
    </location>
</feature>
<proteinExistence type="predicted"/>
<dbReference type="InterPro" id="IPR007110">
    <property type="entry name" value="Ig-like_dom"/>
</dbReference>
<accession>A0ABV0YNP1</accession>
<protein>
    <recommendedName>
        <fullName evidence="2">Ig-like domain-containing protein</fullName>
    </recommendedName>
</protein>
<dbReference type="Pfam" id="PF13927">
    <property type="entry name" value="Ig_3"/>
    <property type="match status" value="1"/>
</dbReference>
<reference evidence="3 4" key="1">
    <citation type="submission" date="2021-06" db="EMBL/GenBank/DDBJ databases">
        <authorList>
            <person name="Palmer J.M."/>
        </authorList>
    </citation>
    <scope>NUCLEOTIDE SEQUENCE [LARGE SCALE GENOMIC DNA]</scope>
    <source>
        <strain evidence="3 4">AS_MEX2019</strain>
        <tissue evidence="3">Muscle</tissue>
    </source>
</reference>
<dbReference type="PROSITE" id="PS50835">
    <property type="entry name" value="IG_LIKE"/>
    <property type="match status" value="1"/>
</dbReference>
<name>A0ABV0YNP1_9TELE</name>
<feature type="compositionally biased region" description="Low complexity" evidence="1">
    <location>
        <begin position="109"/>
        <end position="119"/>
    </location>
</feature>
<dbReference type="InterPro" id="IPR036179">
    <property type="entry name" value="Ig-like_dom_sf"/>
</dbReference>
<keyword evidence="4" id="KW-1185">Reference proteome</keyword>
<gene>
    <name evidence="3" type="ORF">AMECASPLE_012920</name>
</gene>
<sequence length="216" mass="23727">METGLRVREQLDCLEGGQMGARVGVSRVCLVDGSERERGAKEMPTGVLCLEDLRLKSLKLVLEPGNELEQDPGSWHKSCHLGFKQSKQQAAETESQILPLEAHQQNAKSVRSSNQSKSSGAQNDMVCKSYDIHAIQTCPTNPCQPSLSVPPKIYDISSDITVNEGSNVSLICTATGKPEPTIAWRHITPLADSPFFGVRSSRCNCWKVENMSTWQV</sequence>
<dbReference type="InterPro" id="IPR013783">
    <property type="entry name" value="Ig-like_fold"/>
</dbReference>
<dbReference type="SUPFAM" id="SSF48726">
    <property type="entry name" value="Immunoglobulin"/>
    <property type="match status" value="1"/>
</dbReference>
<evidence type="ECO:0000313" key="3">
    <source>
        <dbReference type="EMBL" id="MEQ2295326.1"/>
    </source>
</evidence>
<evidence type="ECO:0000313" key="4">
    <source>
        <dbReference type="Proteomes" id="UP001469553"/>
    </source>
</evidence>
<comment type="caution">
    <text evidence="3">The sequence shown here is derived from an EMBL/GenBank/DDBJ whole genome shotgun (WGS) entry which is preliminary data.</text>
</comment>
<dbReference type="Proteomes" id="UP001469553">
    <property type="component" value="Unassembled WGS sequence"/>
</dbReference>
<dbReference type="EMBL" id="JAHRIP010038447">
    <property type="protein sequence ID" value="MEQ2295326.1"/>
    <property type="molecule type" value="Genomic_DNA"/>
</dbReference>
<evidence type="ECO:0000256" key="1">
    <source>
        <dbReference type="SAM" id="MobiDB-lite"/>
    </source>
</evidence>
<organism evidence="3 4">
    <name type="scientific">Ameca splendens</name>
    <dbReference type="NCBI Taxonomy" id="208324"/>
    <lineage>
        <taxon>Eukaryota</taxon>
        <taxon>Metazoa</taxon>
        <taxon>Chordata</taxon>
        <taxon>Craniata</taxon>
        <taxon>Vertebrata</taxon>
        <taxon>Euteleostomi</taxon>
        <taxon>Actinopterygii</taxon>
        <taxon>Neopterygii</taxon>
        <taxon>Teleostei</taxon>
        <taxon>Neoteleostei</taxon>
        <taxon>Acanthomorphata</taxon>
        <taxon>Ovalentaria</taxon>
        <taxon>Atherinomorphae</taxon>
        <taxon>Cyprinodontiformes</taxon>
        <taxon>Goodeidae</taxon>
        <taxon>Ameca</taxon>
    </lineage>
</organism>
<dbReference type="Gene3D" id="2.60.40.10">
    <property type="entry name" value="Immunoglobulins"/>
    <property type="match status" value="1"/>
</dbReference>
<evidence type="ECO:0000259" key="2">
    <source>
        <dbReference type="PROSITE" id="PS50835"/>
    </source>
</evidence>